<organism evidence="7 8">
    <name type="scientific">Lachnellula occidentalis</name>
    <dbReference type="NCBI Taxonomy" id="215460"/>
    <lineage>
        <taxon>Eukaryota</taxon>
        <taxon>Fungi</taxon>
        <taxon>Dikarya</taxon>
        <taxon>Ascomycota</taxon>
        <taxon>Pezizomycotina</taxon>
        <taxon>Leotiomycetes</taxon>
        <taxon>Helotiales</taxon>
        <taxon>Lachnaceae</taxon>
        <taxon>Lachnellula</taxon>
    </lineage>
</organism>
<reference evidence="7 8" key="1">
    <citation type="submission" date="2018-05" db="EMBL/GenBank/DDBJ databases">
        <title>Genome sequencing and assembly of the regulated plant pathogen Lachnellula willkommii and related sister species for the development of diagnostic species identification markers.</title>
        <authorList>
            <person name="Giroux E."/>
            <person name="Bilodeau G."/>
        </authorList>
    </citation>
    <scope>NUCLEOTIDE SEQUENCE [LARGE SCALE GENOMIC DNA]</scope>
    <source>
        <strain evidence="7 8">CBS 160.35</strain>
    </source>
</reference>
<evidence type="ECO:0000313" key="8">
    <source>
        <dbReference type="Proteomes" id="UP000443090"/>
    </source>
</evidence>
<evidence type="ECO:0000256" key="2">
    <source>
        <dbReference type="ARBA" id="ARBA00022448"/>
    </source>
</evidence>
<dbReference type="GO" id="GO:0005886">
    <property type="term" value="C:plasma membrane"/>
    <property type="evidence" value="ECO:0007669"/>
    <property type="project" value="TreeGrafter"/>
</dbReference>
<dbReference type="EMBL" id="QGMI01000042">
    <property type="protein sequence ID" value="TVY48578.1"/>
    <property type="molecule type" value="Genomic_DNA"/>
</dbReference>
<dbReference type="Proteomes" id="UP000443090">
    <property type="component" value="Unassembled WGS sequence"/>
</dbReference>
<feature type="transmembrane region" description="Helical" evidence="6">
    <location>
        <begin position="336"/>
        <end position="355"/>
    </location>
</feature>
<feature type="transmembrane region" description="Helical" evidence="6">
    <location>
        <begin position="463"/>
        <end position="486"/>
    </location>
</feature>
<name>A0A8H8S5H2_9HELO</name>
<dbReference type="PANTHER" id="PTHR23501:SF109">
    <property type="entry name" value="MAJOR FACILITATOR SUPERFAMILY (MFS) PROFILE DOMAIN-CONTAINING PROTEIN-RELATED"/>
    <property type="match status" value="1"/>
</dbReference>
<evidence type="ECO:0000256" key="6">
    <source>
        <dbReference type="SAM" id="Phobius"/>
    </source>
</evidence>
<evidence type="ECO:0000256" key="1">
    <source>
        <dbReference type="ARBA" id="ARBA00004141"/>
    </source>
</evidence>
<dbReference type="PANTHER" id="PTHR23501">
    <property type="entry name" value="MAJOR FACILITATOR SUPERFAMILY"/>
    <property type="match status" value="1"/>
</dbReference>
<evidence type="ECO:0000256" key="4">
    <source>
        <dbReference type="ARBA" id="ARBA00022989"/>
    </source>
</evidence>
<dbReference type="OrthoDB" id="4139357at2759"/>
<proteinExistence type="predicted"/>
<dbReference type="SUPFAM" id="SSF103473">
    <property type="entry name" value="MFS general substrate transporter"/>
    <property type="match status" value="2"/>
</dbReference>
<feature type="transmembrane region" description="Helical" evidence="6">
    <location>
        <begin position="375"/>
        <end position="397"/>
    </location>
</feature>
<feature type="transmembrane region" description="Helical" evidence="6">
    <location>
        <begin position="262"/>
        <end position="281"/>
    </location>
</feature>
<dbReference type="Pfam" id="PF06609">
    <property type="entry name" value="TRI12"/>
    <property type="match status" value="1"/>
</dbReference>
<dbReference type="Gene3D" id="1.20.1250.20">
    <property type="entry name" value="MFS general substrate transporter like domains"/>
    <property type="match status" value="1"/>
</dbReference>
<dbReference type="InterPro" id="IPR005829">
    <property type="entry name" value="Sugar_transporter_CS"/>
</dbReference>
<dbReference type="PROSITE" id="PS00216">
    <property type="entry name" value="SUGAR_TRANSPORT_1"/>
    <property type="match status" value="1"/>
</dbReference>
<feature type="transmembrane region" description="Helical" evidence="6">
    <location>
        <begin position="130"/>
        <end position="149"/>
    </location>
</feature>
<comment type="subcellular location">
    <subcellularLocation>
        <location evidence="1">Membrane</location>
        <topology evidence="1">Multi-pass membrane protein</topology>
    </subcellularLocation>
</comment>
<dbReference type="GO" id="GO:0022857">
    <property type="term" value="F:transmembrane transporter activity"/>
    <property type="evidence" value="ECO:0007669"/>
    <property type="project" value="InterPro"/>
</dbReference>
<keyword evidence="4 6" id="KW-1133">Transmembrane helix</keyword>
<feature type="transmembrane region" description="Helical" evidence="6">
    <location>
        <begin position="552"/>
        <end position="574"/>
    </location>
</feature>
<keyword evidence="5 6" id="KW-0472">Membrane</keyword>
<keyword evidence="2" id="KW-0813">Transport</keyword>
<evidence type="ECO:0000256" key="5">
    <source>
        <dbReference type="ARBA" id="ARBA00023136"/>
    </source>
</evidence>
<feature type="transmembrane region" description="Helical" evidence="6">
    <location>
        <begin position="155"/>
        <end position="176"/>
    </location>
</feature>
<keyword evidence="3 6" id="KW-0812">Transmembrane</keyword>
<keyword evidence="8" id="KW-1185">Reference proteome</keyword>
<evidence type="ECO:0000313" key="7">
    <source>
        <dbReference type="EMBL" id="TVY48578.1"/>
    </source>
</evidence>
<comment type="caution">
    <text evidence="7">The sequence shown here is derived from an EMBL/GenBank/DDBJ whole genome shotgun (WGS) entry which is preliminary data.</text>
</comment>
<dbReference type="AlphaFoldDB" id="A0A8H8S5H2"/>
<sequence>MTSINEKDWGPQDVHVESVSKELTDVEKKSELVEESDEDGEVTFKTKLAIFVRESLGQRLNNTDHSLQTLIIMYESYLFTQQMPAALLAYINADLGPDNRYPWIAISWNLGAAVIVTIGSRLSDIIGRRWFLIFGAASGAIGALVGATSQSITQSIVSGVIFGVGGGFQEMCFACAQELVPKKYRFKTLGYMIFANHLSASAILIGYAFVAYTTPKWRSAYWWCFAWELFAAILLFCFYHPPSFVTKHKEDRKTKWQLVKEIDYIGLILFTTGCVFILLGLNWGGTFHPWNSSWTVGIIVAGGVCLIILGFWEAYMPLAYPILPPHLFVQWRRFTSYLVVCFVAGMLLYSLNVIWPLQSTLLFIPQNQTIIRGVYASLGSYGIILAGYYCVFVMHWLKHEKTQVIVLLCIVTALLGSMASVGIDDKVQAIVTVVLVQGANLPINPLSFGMVGMHLQDQTDIGFAVGLLSTFRLIGGAISTAIYTSIQSNRFASVLPGAVLSAVESSNFTGSFTQLLEAAKVNTAAAYAAVPDITNQTIVATELAVKQAHVKAYALIYLVAISFGCVAILAATSIKGVDENQRTSEVAAHLEDDH</sequence>
<protein>
    <submittedName>
        <fullName evidence="7">Trichothecene efflux pump</fullName>
    </submittedName>
</protein>
<accession>A0A8H8S5H2</accession>
<feature type="transmembrane region" description="Helical" evidence="6">
    <location>
        <begin position="220"/>
        <end position="241"/>
    </location>
</feature>
<feature type="transmembrane region" description="Helical" evidence="6">
    <location>
        <begin position="293"/>
        <end position="315"/>
    </location>
</feature>
<dbReference type="InterPro" id="IPR010573">
    <property type="entry name" value="MFS_Str1/Tri12-like"/>
</dbReference>
<feature type="transmembrane region" description="Helical" evidence="6">
    <location>
        <begin position="188"/>
        <end position="214"/>
    </location>
</feature>
<feature type="transmembrane region" description="Helical" evidence="6">
    <location>
        <begin position="404"/>
        <end position="423"/>
    </location>
</feature>
<gene>
    <name evidence="7" type="primary">TRI12_1</name>
    <name evidence="7" type="ORF">LOCC1_G002661</name>
</gene>
<evidence type="ECO:0000256" key="3">
    <source>
        <dbReference type="ARBA" id="ARBA00022692"/>
    </source>
</evidence>
<feature type="transmembrane region" description="Helical" evidence="6">
    <location>
        <begin position="101"/>
        <end position="118"/>
    </location>
</feature>
<dbReference type="InterPro" id="IPR036259">
    <property type="entry name" value="MFS_trans_sf"/>
</dbReference>